<dbReference type="GO" id="GO:0016020">
    <property type="term" value="C:membrane"/>
    <property type="evidence" value="ECO:0007669"/>
    <property type="project" value="InterPro"/>
</dbReference>
<feature type="domain" description="ABC transmembrane type-1" evidence="8">
    <location>
        <begin position="1"/>
        <end position="229"/>
    </location>
</feature>
<keyword evidence="6 7" id="KW-0472">Membrane</keyword>
<dbReference type="PROSITE" id="PS50929">
    <property type="entry name" value="ABC_TM1F"/>
    <property type="match status" value="1"/>
</dbReference>
<dbReference type="GO" id="GO:0005524">
    <property type="term" value="F:ATP binding"/>
    <property type="evidence" value="ECO:0007669"/>
    <property type="project" value="UniProtKB-KW"/>
</dbReference>
<dbReference type="Proteomes" id="UP000023152">
    <property type="component" value="Unassembled WGS sequence"/>
</dbReference>
<comment type="caution">
    <text evidence="9">The sequence shown here is derived from an EMBL/GenBank/DDBJ whole genome shotgun (WGS) entry which is preliminary data.</text>
</comment>
<evidence type="ECO:0000256" key="1">
    <source>
        <dbReference type="ARBA" id="ARBA00022448"/>
    </source>
</evidence>
<keyword evidence="4" id="KW-0067">ATP-binding</keyword>
<evidence type="ECO:0000256" key="3">
    <source>
        <dbReference type="ARBA" id="ARBA00022741"/>
    </source>
</evidence>
<gene>
    <name evidence="9" type="ORF">RFI_35447</name>
</gene>
<dbReference type="GO" id="GO:0140359">
    <property type="term" value="F:ABC-type transporter activity"/>
    <property type="evidence" value="ECO:0007669"/>
    <property type="project" value="InterPro"/>
</dbReference>
<evidence type="ECO:0000256" key="2">
    <source>
        <dbReference type="ARBA" id="ARBA00022692"/>
    </source>
</evidence>
<keyword evidence="1" id="KW-0813">Transport</keyword>
<keyword evidence="5 7" id="KW-1133">Transmembrane helix</keyword>
<evidence type="ECO:0000313" key="9">
    <source>
        <dbReference type="EMBL" id="ETO01993.1"/>
    </source>
</evidence>
<feature type="transmembrane region" description="Helical" evidence="7">
    <location>
        <begin position="66"/>
        <end position="85"/>
    </location>
</feature>
<dbReference type="AlphaFoldDB" id="X6LJ80"/>
<dbReference type="Pfam" id="PF00664">
    <property type="entry name" value="ABC_membrane"/>
    <property type="match status" value="1"/>
</dbReference>
<dbReference type="InterPro" id="IPR050173">
    <property type="entry name" value="ABC_transporter_C-like"/>
</dbReference>
<keyword evidence="2 7" id="KW-0812">Transmembrane</keyword>
<evidence type="ECO:0000313" key="10">
    <source>
        <dbReference type="Proteomes" id="UP000023152"/>
    </source>
</evidence>
<name>X6LJ80_RETFI</name>
<keyword evidence="10" id="KW-1185">Reference proteome</keyword>
<protein>
    <recommendedName>
        <fullName evidence="8">ABC transmembrane type-1 domain-containing protein</fullName>
    </recommendedName>
</protein>
<dbReference type="OrthoDB" id="1726658at2759"/>
<organism evidence="9 10">
    <name type="scientific">Reticulomyxa filosa</name>
    <dbReference type="NCBI Taxonomy" id="46433"/>
    <lineage>
        <taxon>Eukaryota</taxon>
        <taxon>Sar</taxon>
        <taxon>Rhizaria</taxon>
        <taxon>Retaria</taxon>
        <taxon>Foraminifera</taxon>
        <taxon>Monothalamids</taxon>
        <taxon>Reticulomyxidae</taxon>
        <taxon>Reticulomyxa</taxon>
    </lineage>
</organism>
<dbReference type="PANTHER" id="PTHR24223">
    <property type="entry name" value="ATP-BINDING CASSETTE SUB-FAMILY C"/>
    <property type="match status" value="1"/>
</dbReference>
<reference evidence="9 10" key="1">
    <citation type="journal article" date="2013" name="Curr. Biol.">
        <title>The Genome of the Foraminiferan Reticulomyxa filosa.</title>
        <authorList>
            <person name="Glockner G."/>
            <person name="Hulsmann N."/>
            <person name="Schleicher M."/>
            <person name="Noegel A.A."/>
            <person name="Eichinger L."/>
            <person name="Gallinger C."/>
            <person name="Pawlowski J."/>
            <person name="Sierra R."/>
            <person name="Euteneuer U."/>
            <person name="Pillet L."/>
            <person name="Moustafa A."/>
            <person name="Platzer M."/>
            <person name="Groth M."/>
            <person name="Szafranski K."/>
            <person name="Schliwa M."/>
        </authorList>
    </citation>
    <scope>NUCLEOTIDE SEQUENCE [LARGE SCALE GENOMIC DNA]</scope>
</reference>
<accession>X6LJ80</accession>
<evidence type="ECO:0000256" key="4">
    <source>
        <dbReference type="ARBA" id="ARBA00022840"/>
    </source>
</evidence>
<proteinExistence type="predicted"/>
<evidence type="ECO:0000256" key="7">
    <source>
        <dbReference type="SAM" id="Phobius"/>
    </source>
</evidence>
<sequence>MLGTFLLHQYFHQCFLVGMRVTSALISACYDKALRLTASARSEHTTGNLMTIVTVDVRKIRDVFPYGWILISGPFQIVIAIYLLYQQISWTVFVGVGAQIIIMTPLQAAVATRTRKLQKEVMKIRDERIKVVNEVFGAMKIVKMYAWEISFGKKISSIRERELTVLRRYVWWGTANTLFWGWAPTMVTLSSFVAYTAAGNNLTPEAAFTSLALFGLLRFPLSMFPSLSTPISFFFGALDPTANDLRVSLTL</sequence>
<evidence type="ECO:0000256" key="6">
    <source>
        <dbReference type="ARBA" id="ARBA00023136"/>
    </source>
</evidence>
<dbReference type="OMA" id="RSMKFRD"/>
<dbReference type="EMBL" id="ASPP01036932">
    <property type="protein sequence ID" value="ETO01993.1"/>
    <property type="molecule type" value="Genomic_DNA"/>
</dbReference>
<dbReference type="CDD" id="cd18595">
    <property type="entry name" value="ABC_6TM_MRP1_2_3_6_D1_like"/>
    <property type="match status" value="1"/>
</dbReference>
<keyword evidence="3" id="KW-0547">Nucleotide-binding</keyword>
<evidence type="ECO:0000259" key="8">
    <source>
        <dbReference type="PROSITE" id="PS50929"/>
    </source>
</evidence>
<dbReference type="SUPFAM" id="SSF90123">
    <property type="entry name" value="ABC transporter transmembrane region"/>
    <property type="match status" value="1"/>
</dbReference>
<dbReference type="InterPro" id="IPR011527">
    <property type="entry name" value="ABC1_TM_dom"/>
</dbReference>
<evidence type="ECO:0000256" key="5">
    <source>
        <dbReference type="ARBA" id="ARBA00022989"/>
    </source>
</evidence>
<feature type="transmembrane region" description="Helical" evidence="7">
    <location>
        <begin position="91"/>
        <end position="112"/>
    </location>
</feature>
<dbReference type="Gene3D" id="1.20.1560.10">
    <property type="entry name" value="ABC transporter type 1, transmembrane domain"/>
    <property type="match status" value="1"/>
</dbReference>
<dbReference type="InterPro" id="IPR036640">
    <property type="entry name" value="ABC1_TM_sf"/>
</dbReference>
<feature type="transmembrane region" description="Helical" evidence="7">
    <location>
        <begin position="169"/>
        <end position="194"/>
    </location>
</feature>